<feature type="compositionally biased region" description="Gly residues" evidence="1">
    <location>
        <begin position="712"/>
        <end position="728"/>
    </location>
</feature>
<dbReference type="GO" id="GO:0043634">
    <property type="term" value="P:polyadenylation-dependent ncRNA catabolic process"/>
    <property type="evidence" value="ECO:0000318"/>
    <property type="project" value="GO_Central"/>
</dbReference>
<accession>A0A2K3DCP4</accession>
<dbReference type="Gene3D" id="1.10.1410.10">
    <property type="match status" value="1"/>
</dbReference>
<dbReference type="AlphaFoldDB" id="A0A2K3DCP4"/>
<gene>
    <name evidence="3" type="ORF">CHLRE_09g403000v5</name>
</gene>
<dbReference type="EMBL" id="CM008970">
    <property type="protein sequence ID" value="PNW78299.1"/>
    <property type="molecule type" value="Genomic_DNA"/>
</dbReference>
<name>A0A2K3DCP4_CHLRE</name>
<dbReference type="PANTHER" id="PTHR23092:SF15">
    <property type="entry name" value="INACTIVE NON-CANONICAL POLY(A) RNA POLYMERASE PROTEIN TRF4-2-RELATED"/>
    <property type="match status" value="1"/>
</dbReference>
<proteinExistence type="predicted"/>
<evidence type="ECO:0000313" key="4">
    <source>
        <dbReference type="Proteomes" id="UP000006906"/>
    </source>
</evidence>
<dbReference type="PANTHER" id="PTHR23092">
    <property type="entry name" value="POLY(A) RNA POLYMERASE"/>
    <property type="match status" value="1"/>
</dbReference>
<dbReference type="InParanoid" id="A0A2K3DCP4"/>
<dbReference type="Proteomes" id="UP000006906">
    <property type="component" value="Chromosome 9"/>
</dbReference>
<dbReference type="GO" id="GO:0046872">
    <property type="term" value="F:metal ion binding"/>
    <property type="evidence" value="ECO:0007669"/>
    <property type="project" value="UniProtKB-KW"/>
</dbReference>
<dbReference type="InterPro" id="IPR054708">
    <property type="entry name" value="MTPAP-like_central"/>
</dbReference>
<feature type="region of interest" description="Disordered" evidence="1">
    <location>
        <begin position="94"/>
        <end position="328"/>
    </location>
</feature>
<dbReference type="Gene3D" id="3.30.460.10">
    <property type="entry name" value="Beta Polymerase, domain 2"/>
    <property type="match status" value="1"/>
</dbReference>
<dbReference type="GO" id="GO:0031499">
    <property type="term" value="C:TRAMP complex"/>
    <property type="evidence" value="ECO:0000318"/>
    <property type="project" value="GO_Central"/>
</dbReference>
<feature type="compositionally biased region" description="Pro residues" evidence="1">
    <location>
        <begin position="175"/>
        <end position="184"/>
    </location>
</feature>
<dbReference type="SUPFAM" id="SSF81631">
    <property type="entry name" value="PAP/OAS1 substrate-binding domain"/>
    <property type="match status" value="1"/>
</dbReference>
<dbReference type="OrthoDB" id="273917at2759"/>
<protein>
    <recommendedName>
        <fullName evidence="2">Poly(A) RNA polymerase mitochondrial-like central palm domain-containing protein</fullName>
    </recommendedName>
</protein>
<dbReference type="InterPro" id="IPR043519">
    <property type="entry name" value="NT_sf"/>
</dbReference>
<dbReference type="GO" id="GO:0005730">
    <property type="term" value="C:nucleolus"/>
    <property type="evidence" value="ECO:0000318"/>
    <property type="project" value="GO_Central"/>
</dbReference>
<feature type="compositionally biased region" description="Gly residues" evidence="1">
    <location>
        <begin position="151"/>
        <end position="166"/>
    </location>
</feature>
<dbReference type="SUPFAM" id="SSF81301">
    <property type="entry name" value="Nucleotidyltransferase"/>
    <property type="match status" value="1"/>
</dbReference>
<sequence>MPVPMPMPPGPGVLLPIMPGAQLGAALHLPVVAMPVMAGFPPMGPAGGPAYGVVGQGPGGPGPGSTGGQGYGGGGGYGGNGAAYGGGYGGGGIGPGQGHGYGQHQQHQQQHQQHQQGQGQPQQVYGDGSRQANGQARRYDYDYARPSGPTAPGGPGRGGGGAGGDVGRARRPFSEAPPPQPPGGPGGRGGDVGRTHGYGRPDSWAGQGRGQGADRGHGGAAGAAGLPLWDRGRDRERERTPDPDERRYAPAQHTAAGGGAGMGPAAANRRDDRDARGAAADAGQGGGAGPGPPRGPRAPYTHPHGHHHQAPVPAPVGGGRGPGAAPASVSPAAAAAAAVADPDYVSRQGHVYTVLGRNVKRIVAELTPSAAEAEAREGVLREVAAAAAAAFPEARGRLRVEPFGSYVCGLGTSSSDIDVVLVGLAEPSPQLGFYGREERPRVARLLDRITPQLRGRLRLSKLLAIRHARIPILKLTTHSGVSVDVSIASDSGPRAAAFIRQQAVAYPALRPLVLVLKSYMRAEGLAEVASGGLSSYGLTYMLLAHLQEEAKRGSDMGDLGCLLHGALRRYGRSFDVNTMAVSVRDGGLVPKASLGFGHVDHGDRIVTIDPLTGRNCTEGTWRSGEVLEALGRADTYLAGWLQVPREGVAPDADILGPLVSDVEAEEQRHGQGRGGRRAGAGGGGRGGDRGREEEGTGDGEDGDAPYIHTTGPGAGNGNGTLTGGGGHALGKRGRA</sequence>
<evidence type="ECO:0000259" key="2">
    <source>
        <dbReference type="Pfam" id="PF22600"/>
    </source>
</evidence>
<dbReference type="RefSeq" id="XP_042920761.1">
    <property type="nucleotide sequence ID" value="XM_043066098.1"/>
</dbReference>
<dbReference type="STRING" id="3055.A0A2K3DCP4"/>
<dbReference type="Pfam" id="PF22600">
    <property type="entry name" value="MTPAP-like_central"/>
    <property type="match status" value="1"/>
</dbReference>
<dbReference type="KEGG" id="cre:CHLRE_09g403000v5"/>
<keyword evidence="4" id="KW-1185">Reference proteome</keyword>
<dbReference type="InterPro" id="IPR045862">
    <property type="entry name" value="Trf4-like"/>
</dbReference>
<evidence type="ECO:0000313" key="3">
    <source>
        <dbReference type="EMBL" id="PNW78299.1"/>
    </source>
</evidence>
<feature type="compositionally biased region" description="Basic and acidic residues" evidence="1">
    <location>
        <begin position="230"/>
        <end position="248"/>
    </location>
</feature>
<organism evidence="3 4">
    <name type="scientific">Chlamydomonas reinhardtii</name>
    <name type="common">Chlamydomonas smithii</name>
    <dbReference type="NCBI Taxonomy" id="3055"/>
    <lineage>
        <taxon>Eukaryota</taxon>
        <taxon>Viridiplantae</taxon>
        <taxon>Chlorophyta</taxon>
        <taxon>core chlorophytes</taxon>
        <taxon>Chlorophyceae</taxon>
        <taxon>CS clade</taxon>
        <taxon>Chlamydomonadales</taxon>
        <taxon>Chlamydomonadaceae</taxon>
        <taxon>Chlamydomonas</taxon>
    </lineage>
</organism>
<dbReference type="CDD" id="cd05402">
    <property type="entry name" value="NT_PAP_TUTase"/>
    <property type="match status" value="1"/>
</dbReference>
<dbReference type="ExpressionAtlas" id="A0A2K3DCP4">
    <property type="expression patterns" value="baseline"/>
</dbReference>
<dbReference type="GeneID" id="5720737"/>
<dbReference type="Gramene" id="PNW78299">
    <property type="protein sequence ID" value="PNW78299"/>
    <property type="gene ID" value="CHLRE_09g403000v5"/>
</dbReference>
<dbReference type="GO" id="GO:0031123">
    <property type="term" value="P:RNA 3'-end processing"/>
    <property type="evidence" value="ECO:0000318"/>
    <property type="project" value="GO_Central"/>
</dbReference>
<reference evidence="3 4" key="1">
    <citation type="journal article" date="2007" name="Science">
        <title>The Chlamydomonas genome reveals the evolution of key animal and plant functions.</title>
        <authorList>
            <person name="Merchant S.S."/>
            <person name="Prochnik S.E."/>
            <person name="Vallon O."/>
            <person name="Harris E.H."/>
            <person name="Karpowicz S.J."/>
            <person name="Witman G.B."/>
            <person name="Terry A."/>
            <person name="Salamov A."/>
            <person name="Fritz-Laylin L.K."/>
            <person name="Marechal-Drouard L."/>
            <person name="Marshall W.F."/>
            <person name="Qu L.H."/>
            <person name="Nelson D.R."/>
            <person name="Sanderfoot A.A."/>
            <person name="Spalding M.H."/>
            <person name="Kapitonov V.V."/>
            <person name="Ren Q."/>
            <person name="Ferris P."/>
            <person name="Lindquist E."/>
            <person name="Shapiro H."/>
            <person name="Lucas S.M."/>
            <person name="Grimwood J."/>
            <person name="Schmutz J."/>
            <person name="Cardol P."/>
            <person name="Cerutti H."/>
            <person name="Chanfreau G."/>
            <person name="Chen C.L."/>
            <person name="Cognat V."/>
            <person name="Croft M.T."/>
            <person name="Dent R."/>
            <person name="Dutcher S."/>
            <person name="Fernandez E."/>
            <person name="Fukuzawa H."/>
            <person name="Gonzalez-Ballester D."/>
            <person name="Gonzalez-Halphen D."/>
            <person name="Hallmann A."/>
            <person name="Hanikenne M."/>
            <person name="Hippler M."/>
            <person name="Inwood W."/>
            <person name="Jabbari K."/>
            <person name="Kalanon M."/>
            <person name="Kuras R."/>
            <person name="Lefebvre P.A."/>
            <person name="Lemaire S.D."/>
            <person name="Lobanov A.V."/>
            <person name="Lohr M."/>
            <person name="Manuell A."/>
            <person name="Meier I."/>
            <person name="Mets L."/>
            <person name="Mittag M."/>
            <person name="Mittelmeier T."/>
            <person name="Moroney J.V."/>
            <person name="Moseley J."/>
            <person name="Napoli C."/>
            <person name="Nedelcu A.M."/>
            <person name="Niyogi K."/>
            <person name="Novoselov S.V."/>
            <person name="Paulsen I.T."/>
            <person name="Pazour G."/>
            <person name="Purton S."/>
            <person name="Ral J.P."/>
            <person name="Riano-Pachon D.M."/>
            <person name="Riekhof W."/>
            <person name="Rymarquis L."/>
            <person name="Schroda M."/>
            <person name="Stern D."/>
            <person name="Umen J."/>
            <person name="Willows R."/>
            <person name="Wilson N."/>
            <person name="Zimmer S.L."/>
            <person name="Allmer J."/>
            <person name="Balk J."/>
            <person name="Bisova K."/>
            <person name="Chen C.J."/>
            <person name="Elias M."/>
            <person name="Gendler K."/>
            <person name="Hauser C."/>
            <person name="Lamb M.R."/>
            <person name="Ledford H."/>
            <person name="Long J.C."/>
            <person name="Minagawa J."/>
            <person name="Page M.D."/>
            <person name="Pan J."/>
            <person name="Pootakham W."/>
            <person name="Roje S."/>
            <person name="Rose A."/>
            <person name="Stahlberg E."/>
            <person name="Terauchi A.M."/>
            <person name="Yang P."/>
            <person name="Ball S."/>
            <person name="Bowler C."/>
            <person name="Dieckmann C.L."/>
            <person name="Gladyshev V.N."/>
            <person name="Green P."/>
            <person name="Jorgensen R."/>
            <person name="Mayfield S."/>
            <person name="Mueller-Roeber B."/>
            <person name="Rajamani S."/>
            <person name="Sayre R.T."/>
            <person name="Brokstein P."/>
            <person name="Dubchak I."/>
            <person name="Goodstein D."/>
            <person name="Hornick L."/>
            <person name="Huang Y.W."/>
            <person name="Jhaveri J."/>
            <person name="Luo Y."/>
            <person name="Martinez D."/>
            <person name="Ngau W.C."/>
            <person name="Otillar B."/>
            <person name="Poliakov A."/>
            <person name="Porter A."/>
            <person name="Szajkowski L."/>
            <person name="Werner G."/>
            <person name="Zhou K."/>
            <person name="Grigoriev I.V."/>
            <person name="Rokhsar D.S."/>
            <person name="Grossman A.R."/>
        </authorList>
    </citation>
    <scope>NUCLEOTIDE SEQUENCE [LARGE SCALE GENOMIC DNA]</scope>
    <source>
        <strain evidence="4">CC-503</strain>
    </source>
</reference>
<dbReference type="GO" id="GO:1990817">
    <property type="term" value="F:poly(A) RNA polymerase activity"/>
    <property type="evidence" value="ECO:0000318"/>
    <property type="project" value="GO_Central"/>
</dbReference>
<feature type="domain" description="Poly(A) RNA polymerase mitochondrial-like central palm" evidence="2">
    <location>
        <begin position="357"/>
        <end position="499"/>
    </location>
</feature>
<evidence type="ECO:0000256" key="1">
    <source>
        <dbReference type="SAM" id="MobiDB-lite"/>
    </source>
</evidence>
<feature type="region of interest" description="Disordered" evidence="1">
    <location>
        <begin position="663"/>
        <end position="735"/>
    </location>
</feature>
<feature type="compositionally biased region" description="Low complexity" evidence="1">
    <location>
        <begin position="102"/>
        <end position="128"/>
    </location>
</feature>